<keyword evidence="4" id="KW-0143">Chaperone</keyword>
<proteinExistence type="inferred from homology"/>
<dbReference type="PANTHER" id="PTHR11528">
    <property type="entry name" value="HEAT SHOCK PROTEIN 90 FAMILY MEMBER"/>
    <property type="match status" value="1"/>
</dbReference>
<keyword evidence="3" id="KW-0067">ATP-binding</keyword>
<dbReference type="GO" id="GO:0140662">
    <property type="term" value="F:ATP-dependent protein folding chaperone"/>
    <property type="evidence" value="ECO:0007669"/>
    <property type="project" value="InterPro"/>
</dbReference>
<evidence type="ECO:0000313" key="6">
    <source>
        <dbReference type="EMBL" id="OKZ39680.1"/>
    </source>
</evidence>
<keyword evidence="2" id="KW-0547">Nucleotide-binding</keyword>
<evidence type="ECO:0000313" key="7">
    <source>
        <dbReference type="Proteomes" id="UP000186549"/>
    </source>
</evidence>
<dbReference type="InterPro" id="IPR001404">
    <property type="entry name" value="Hsp90_fam"/>
</dbReference>
<dbReference type="InterPro" id="IPR036890">
    <property type="entry name" value="HATPase_C_sf"/>
</dbReference>
<gene>
    <name evidence="6" type="ORF">BHV79_01760</name>
</gene>
<dbReference type="PRINTS" id="PR00775">
    <property type="entry name" value="HEATSHOCK90"/>
</dbReference>
<dbReference type="SUPFAM" id="SSF55874">
    <property type="entry name" value="ATPase domain of HSP90 chaperone/DNA topoisomerase II/histidine kinase"/>
    <property type="match status" value="1"/>
</dbReference>
<evidence type="ECO:0000256" key="2">
    <source>
        <dbReference type="ARBA" id="ARBA00022741"/>
    </source>
</evidence>
<dbReference type="InterPro" id="IPR003594">
    <property type="entry name" value="HATPase_dom"/>
</dbReference>
<dbReference type="Pfam" id="PF13589">
    <property type="entry name" value="HATPase_c_3"/>
    <property type="match status" value="1"/>
</dbReference>
<protein>
    <recommendedName>
        <fullName evidence="5">Histidine kinase/HSP90-like ATPase domain-containing protein</fullName>
    </recommendedName>
</protein>
<dbReference type="GO" id="GO:0016887">
    <property type="term" value="F:ATP hydrolysis activity"/>
    <property type="evidence" value="ECO:0007669"/>
    <property type="project" value="InterPro"/>
</dbReference>
<dbReference type="SMART" id="SM00387">
    <property type="entry name" value="HATPase_c"/>
    <property type="match status" value="1"/>
</dbReference>
<evidence type="ECO:0000256" key="1">
    <source>
        <dbReference type="ARBA" id="ARBA00008239"/>
    </source>
</evidence>
<organism evidence="6 7">
    <name type="scientific">Bacteroides uniformis</name>
    <dbReference type="NCBI Taxonomy" id="820"/>
    <lineage>
        <taxon>Bacteria</taxon>
        <taxon>Pseudomonadati</taxon>
        <taxon>Bacteroidota</taxon>
        <taxon>Bacteroidia</taxon>
        <taxon>Bacteroidales</taxon>
        <taxon>Bacteroidaceae</taxon>
        <taxon>Bacteroides</taxon>
    </lineage>
</organism>
<accession>A0A1Q6IFP0</accession>
<dbReference type="GO" id="GO:0051082">
    <property type="term" value="F:unfolded protein binding"/>
    <property type="evidence" value="ECO:0007669"/>
    <property type="project" value="InterPro"/>
</dbReference>
<dbReference type="AlphaFoldDB" id="A0A1Q6IFP0"/>
<name>A0A1Q6IFP0_BACUN</name>
<comment type="similarity">
    <text evidence="1">Belongs to the heat shock protein 90 family.</text>
</comment>
<evidence type="ECO:0000259" key="5">
    <source>
        <dbReference type="SMART" id="SM00387"/>
    </source>
</evidence>
<feature type="domain" description="Histidine kinase/HSP90-like ATPase" evidence="5">
    <location>
        <begin position="371"/>
        <end position="530"/>
    </location>
</feature>
<dbReference type="InterPro" id="IPR020575">
    <property type="entry name" value="Hsp90_N"/>
</dbReference>
<dbReference type="InterPro" id="IPR056471">
    <property type="entry name" value="HD-CE"/>
</dbReference>
<dbReference type="Proteomes" id="UP000186549">
    <property type="component" value="Unassembled WGS sequence"/>
</dbReference>
<dbReference type="GO" id="GO:0005524">
    <property type="term" value="F:ATP binding"/>
    <property type="evidence" value="ECO:0007669"/>
    <property type="project" value="UniProtKB-KW"/>
</dbReference>
<evidence type="ECO:0000256" key="4">
    <source>
        <dbReference type="ARBA" id="ARBA00023186"/>
    </source>
</evidence>
<dbReference type="Gene3D" id="3.30.565.10">
    <property type="entry name" value="Histidine kinase-like ATPase, C-terminal domain"/>
    <property type="match status" value="1"/>
</dbReference>
<sequence>MENRTNSVAEIQAKKALKLKIFSGFDLDNAKDKLTKLLSHVGSNEMFSEYTKHDISHVDGMLNLLDFIIPDKAQAVMTPTDWMMIVLSFYFHDLGMLITRSEFDDRDKDYRFKMYKNDKLDLSKYSMLPDEKREKYIYQDYVRDNHGNRIESWLVDIANGKITENPVVKVLRDVLCNIDPDFLKDLGKVCKSHSEPFGKVAEFDVRKPYEQARDSEVNLLFAAAILRTTDLLHVNSERTPDVDFEIISPKDSYSRREWVKQRAVKRIRPKDETDKDGNVNKNIQPHLFEVIASFNDEDAYSHFMDYLSYAEKEIKLTYQTCKLSSDKNKNGYIFPWDGICRRQIKTEGFNAEKLKFELDKDNILKLLIGHTLYNQANVVLRELAQNSIDACRLMNHNSKCGSNDYEPEIRIEWNEKNHILKVSDNGTGMNEEIIKKYLLKVGSSRYQSEEFKARNRHFHSISRFGIGLLTCFMISDDFEVITLWYEEEKAHRLKIKNLQGEYMLRNDVDPTEILGGHHGTTFILKVHDNVDLSNIVDDLRYWIIKPDCKVVVIENGVETCVGFDSNEKALRDFLMRYKIIVDDKQYKLLKKVDLDLGVEAYFLLRKHYLYNDSWSLYNPSNDLLNDRNAPIGICIEGILVSGYTPGYLGRNYVVLVDCQGVKAPKTNVARDGLEHSEEQRDLFRFIYNSYLEIAGEQIQHLSEKYSLSWALDDVQRNIDNIVRQGNYQDKELFDEVLHDYKCNLVDTGEKYINQSIRDFGEEIWTIESKAYSSAERLVQEIKNCDKTALSLFQSLDTSFSCNKRNVLSETSARKHTIDIFLKEYEVSEIQVFENNRRFEFCWRKGNKRWKLINGDSPYTYRSFPNMYVIKNQSDVKTNIENYDIVVSRYGLFFISNHPLRNFLLSVLNDDNINKIHAIEIIVGYIYSLNKRRIKHTDENFRKYFDSNENFFKEDIWKYLDKDTLNNALNQNLSFLDFRKYYLQNE</sequence>
<dbReference type="Pfam" id="PF24391">
    <property type="entry name" value="HD-CE"/>
    <property type="match status" value="1"/>
</dbReference>
<reference evidence="6 7" key="1">
    <citation type="journal article" date="2016" name="Nat. Biotechnol.">
        <title>Measurement of bacterial replication rates in microbial communities.</title>
        <authorList>
            <person name="Brown C.T."/>
            <person name="Olm M.R."/>
            <person name="Thomas B.C."/>
            <person name="Banfield J.F."/>
        </authorList>
    </citation>
    <scope>NUCLEOTIDE SEQUENCE [LARGE SCALE GENOMIC DNA]</scope>
    <source>
        <strain evidence="6">45_41</strain>
    </source>
</reference>
<evidence type="ECO:0000256" key="3">
    <source>
        <dbReference type="ARBA" id="ARBA00022840"/>
    </source>
</evidence>
<dbReference type="EMBL" id="MNQU01000041">
    <property type="protein sequence ID" value="OKZ39680.1"/>
    <property type="molecule type" value="Genomic_DNA"/>
</dbReference>
<comment type="caution">
    <text evidence="6">The sequence shown here is derived from an EMBL/GenBank/DDBJ whole genome shotgun (WGS) entry which is preliminary data.</text>
</comment>